<evidence type="ECO:0000313" key="3">
    <source>
        <dbReference type="Proteomes" id="UP000559182"/>
    </source>
</evidence>
<dbReference type="Pfam" id="PF22649">
    <property type="entry name" value="Cgl0159"/>
    <property type="match status" value="1"/>
</dbReference>
<name>A0A839MXH3_9MICO</name>
<dbReference type="SUPFAM" id="SSF51569">
    <property type="entry name" value="Aldolase"/>
    <property type="match status" value="1"/>
</dbReference>
<keyword evidence="3" id="KW-1185">Reference proteome</keyword>
<dbReference type="Proteomes" id="UP000559182">
    <property type="component" value="Unassembled WGS sequence"/>
</dbReference>
<comment type="caution">
    <text evidence="2">The sequence shown here is derived from an EMBL/GenBank/DDBJ whole genome shotgun (WGS) entry which is preliminary data.</text>
</comment>
<dbReference type="Gene3D" id="3.20.20.70">
    <property type="entry name" value="Aldolase class I"/>
    <property type="match status" value="1"/>
</dbReference>
<feature type="domain" description="Cgl0159-like" evidence="1">
    <location>
        <begin position="59"/>
        <end position="309"/>
    </location>
</feature>
<dbReference type="InterPro" id="IPR054574">
    <property type="entry name" value="Cgl0159_dom"/>
</dbReference>
<dbReference type="InterPro" id="IPR013785">
    <property type="entry name" value="Aldolase_TIM"/>
</dbReference>
<dbReference type="AlphaFoldDB" id="A0A839MXH3"/>
<dbReference type="EMBL" id="JACHVQ010000001">
    <property type="protein sequence ID" value="MBB2890078.1"/>
    <property type="molecule type" value="Genomic_DNA"/>
</dbReference>
<proteinExistence type="predicted"/>
<evidence type="ECO:0000259" key="1">
    <source>
        <dbReference type="Pfam" id="PF22649"/>
    </source>
</evidence>
<gene>
    <name evidence="2" type="ORF">FHU39_000062</name>
</gene>
<accession>A0A839MXH3</accession>
<organism evidence="2 3">
    <name type="scientific">Flexivirga oryzae</name>
    <dbReference type="NCBI Taxonomy" id="1794944"/>
    <lineage>
        <taxon>Bacteria</taxon>
        <taxon>Bacillati</taxon>
        <taxon>Actinomycetota</taxon>
        <taxon>Actinomycetes</taxon>
        <taxon>Micrococcales</taxon>
        <taxon>Dermacoccaceae</taxon>
        <taxon>Flexivirga</taxon>
    </lineage>
</organism>
<evidence type="ECO:0000313" key="2">
    <source>
        <dbReference type="EMBL" id="MBB2890078.1"/>
    </source>
</evidence>
<reference evidence="2 3" key="1">
    <citation type="submission" date="2020-08" db="EMBL/GenBank/DDBJ databases">
        <title>Sequencing the genomes of 1000 actinobacteria strains.</title>
        <authorList>
            <person name="Klenk H.-P."/>
        </authorList>
    </citation>
    <scope>NUCLEOTIDE SEQUENCE [LARGE SCALE GENOMIC DNA]</scope>
    <source>
        <strain evidence="2 3">DSM 105369</strain>
    </source>
</reference>
<protein>
    <submittedName>
        <fullName evidence="2">DhnA family fructose-bisphosphate aldolase class Ia</fullName>
    </submittedName>
</protein>
<sequence length="318" mass="33997">MTDSMDQTQLRADVSTGDTAGEPWAVDISGLTRVRAERPTMIADRWAARRRRPLLREDGRMLLVAADHPARGAFGVRGDASAMADRVDLLRRLVTALGCPGVDGVLGTADVLDDLLLLGALEGKIAIGSMNRGGLQGASFEFDDRFTGYTPELIAARGLEGGKTLTRICYDDPGTVATLEATGRVVTELAQRRLITMLEPFISVQDGGRVRNLLDPDNTILSINICAGLGADSSHTWLKVPVVDQMDRVLSATTLPTVLLGGDPQGDPEETYDSWRAALSMPAARGLVVGRALLYPPGGDVRAAVETAARMVHPEEAR</sequence>